<gene>
    <name evidence="4" type="ORF">SAMN06297251_13119</name>
</gene>
<name>A0A1W2EQW8_9HYPH</name>
<dbReference type="Proteomes" id="UP000192656">
    <property type="component" value="Unassembled WGS sequence"/>
</dbReference>
<dbReference type="InterPro" id="IPR011006">
    <property type="entry name" value="CheY-like_superfamily"/>
</dbReference>
<evidence type="ECO:0000256" key="2">
    <source>
        <dbReference type="PROSITE-ProRule" id="PRU00169"/>
    </source>
</evidence>
<keyword evidence="1 2" id="KW-0597">Phosphoprotein</keyword>
<dbReference type="Gene3D" id="3.40.50.2300">
    <property type="match status" value="1"/>
</dbReference>
<dbReference type="RefSeq" id="WP_084412770.1">
    <property type="nucleotide sequence ID" value="NZ_FWXR01000031.1"/>
</dbReference>
<dbReference type="Pfam" id="PF00072">
    <property type="entry name" value="Response_reg"/>
    <property type="match status" value="1"/>
</dbReference>
<dbReference type="PROSITE" id="PS50110">
    <property type="entry name" value="RESPONSE_REGULATORY"/>
    <property type="match status" value="1"/>
</dbReference>
<reference evidence="4 5" key="1">
    <citation type="submission" date="2017-04" db="EMBL/GenBank/DDBJ databases">
        <authorList>
            <person name="Afonso C.L."/>
            <person name="Miller P.J."/>
            <person name="Scott M.A."/>
            <person name="Spackman E."/>
            <person name="Goraichik I."/>
            <person name="Dimitrov K.M."/>
            <person name="Suarez D.L."/>
            <person name="Swayne D.E."/>
        </authorList>
    </citation>
    <scope>NUCLEOTIDE SEQUENCE [LARGE SCALE GENOMIC DNA]</scope>
    <source>
        <strain evidence="4 5">CGMCC 1.10972</strain>
    </source>
</reference>
<evidence type="ECO:0000259" key="3">
    <source>
        <dbReference type="PROSITE" id="PS50110"/>
    </source>
</evidence>
<accession>A0A1W2EQW8</accession>
<organism evidence="4 5">
    <name type="scientific">Fulvimarina manganoxydans</name>
    <dbReference type="NCBI Taxonomy" id="937218"/>
    <lineage>
        <taxon>Bacteria</taxon>
        <taxon>Pseudomonadati</taxon>
        <taxon>Pseudomonadota</taxon>
        <taxon>Alphaproteobacteria</taxon>
        <taxon>Hyphomicrobiales</taxon>
        <taxon>Aurantimonadaceae</taxon>
        <taxon>Fulvimarina</taxon>
    </lineage>
</organism>
<feature type="modified residue" description="4-aspartylphosphate" evidence="2">
    <location>
        <position position="52"/>
    </location>
</feature>
<dbReference type="InterPro" id="IPR050595">
    <property type="entry name" value="Bact_response_regulator"/>
</dbReference>
<dbReference type="SUPFAM" id="SSF52172">
    <property type="entry name" value="CheY-like"/>
    <property type="match status" value="1"/>
</dbReference>
<dbReference type="OrthoDB" id="9786548at2"/>
<sequence>MKILCVDDEDDIREIAKMSLELDPDIEVATAASGLIALETARSWHPDLIVLDYMMPDMDGPETFARLRADPATNATPIIFMTARAQAVEVAALIELGAATVIPKPFDPLTLASTVRDYL</sequence>
<dbReference type="SMART" id="SM00448">
    <property type="entry name" value="REC"/>
    <property type="match status" value="1"/>
</dbReference>
<dbReference type="InterPro" id="IPR001789">
    <property type="entry name" value="Sig_transdc_resp-reg_receiver"/>
</dbReference>
<dbReference type="AlphaFoldDB" id="A0A1W2EQW8"/>
<evidence type="ECO:0000313" key="5">
    <source>
        <dbReference type="Proteomes" id="UP000192656"/>
    </source>
</evidence>
<evidence type="ECO:0000256" key="1">
    <source>
        <dbReference type="ARBA" id="ARBA00022553"/>
    </source>
</evidence>
<dbReference type="PANTHER" id="PTHR44591">
    <property type="entry name" value="STRESS RESPONSE REGULATOR PROTEIN 1"/>
    <property type="match status" value="1"/>
</dbReference>
<proteinExistence type="predicted"/>
<dbReference type="STRING" id="937218.SAMN06297251_13119"/>
<feature type="domain" description="Response regulatory" evidence="3">
    <location>
        <begin position="2"/>
        <end position="119"/>
    </location>
</feature>
<dbReference type="EMBL" id="FWXR01000031">
    <property type="protein sequence ID" value="SMD12127.1"/>
    <property type="molecule type" value="Genomic_DNA"/>
</dbReference>
<evidence type="ECO:0000313" key="4">
    <source>
        <dbReference type="EMBL" id="SMD12127.1"/>
    </source>
</evidence>
<dbReference type="PANTHER" id="PTHR44591:SF22">
    <property type="entry name" value="CHEY SUBFAMILY"/>
    <property type="match status" value="1"/>
</dbReference>
<dbReference type="GO" id="GO:0000160">
    <property type="term" value="P:phosphorelay signal transduction system"/>
    <property type="evidence" value="ECO:0007669"/>
    <property type="project" value="InterPro"/>
</dbReference>
<keyword evidence="5" id="KW-1185">Reference proteome</keyword>
<protein>
    <submittedName>
        <fullName evidence="4">Response regulator receiver domain-containing protein</fullName>
    </submittedName>
</protein>